<proteinExistence type="predicted"/>
<protein>
    <submittedName>
        <fullName evidence="1">Sigma-70 family RNA polymerase sigma factor</fullName>
    </submittedName>
</protein>
<name>A0ACD5A4M8_9ACTN</name>
<gene>
    <name evidence="1" type="ORF">V2W30_01415</name>
</gene>
<dbReference type="Proteomes" id="UP001432251">
    <property type="component" value="Chromosome"/>
</dbReference>
<keyword evidence="2" id="KW-1185">Reference proteome</keyword>
<evidence type="ECO:0000313" key="2">
    <source>
        <dbReference type="Proteomes" id="UP001432251"/>
    </source>
</evidence>
<sequence length="329" mass="35721">MSITVTGIERAEDEVLTLAAQGGDVSALAQLLERHRPGMRAVAVSVLGPGPDADDVMQEAALVALRRIGDVRNPAAVGPWLRMVVRNTGRAVLRDARRIEPVPDVPIPSSSVTPEQILDRHVMRDWIWEAVEGLSPTLRLPFVLRYFSLRLTSYQQIARACGIPVGTVRSRLSQARARLARTLEATAEDGHAETRTRTRAAWAEARATLAAAERGEFAKVVADRYARDVSLYAGAEMLGGTELLLAGMESDLSAGVRQRPVHVVAGRSLVVWEMDLVNPPDAPDHCPPGVAWIMAFDQGRIDRLTLWHTPRPRAGVQSATAPHIGSSPS</sequence>
<reference evidence="1" key="1">
    <citation type="journal article" date="2025" name="Int. J. Syst. Evol. Microbiol.">
        <title>Streptomyces citrinus sp. nov., with yellow diffusible pigment.</title>
        <authorList>
            <person name="He Y."/>
            <person name="Yang E."/>
            <person name="Xu J."/>
            <person name="Sun Y."/>
            <person name="Sun L."/>
        </authorList>
    </citation>
    <scope>NUCLEOTIDE SEQUENCE</scope>
    <source>
        <strain evidence="1">Q6</strain>
    </source>
</reference>
<organism evidence="1 2">
    <name type="scientific">Streptomyces citrinus</name>
    <dbReference type="NCBI Taxonomy" id="3118173"/>
    <lineage>
        <taxon>Bacteria</taxon>
        <taxon>Bacillati</taxon>
        <taxon>Actinomycetota</taxon>
        <taxon>Actinomycetes</taxon>
        <taxon>Kitasatosporales</taxon>
        <taxon>Streptomycetaceae</taxon>
        <taxon>Streptomyces</taxon>
    </lineage>
</organism>
<evidence type="ECO:0000313" key="1">
    <source>
        <dbReference type="EMBL" id="WWQ62156.1"/>
    </source>
</evidence>
<dbReference type="EMBL" id="CP146022">
    <property type="protein sequence ID" value="WWQ62156.1"/>
    <property type="molecule type" value="Genomic_DNA"/>
</dbReference>
<accession>A0ACD5A4M8</accession>